<reference evidence="2 3" key="1">
    <citation type="journal article" date="2011" name="Int. J. Syst. Evol. Microbiol.">
        <title>Description of Undibacterium oligocarboniphilum sp. nov., isolated from purified water, and Undibacterium pigrum strain CCUG 49012 as the type strain of Undibacterium parvum sp. nov., and emended descriptions of the genus Undibacterium and the species Undibacterium pigrum.</title>
        <authorList>
            <person name="Eder W."/>
            <person name="Wanner G."/>
            <person name="Ludwig W."/>
            <person name="Busse H.J."/>
            <person name="Ziemke-Kageler F."/>
            <person name="Lang E."/>
        </authorList>
    </citation>
    <scope>NUCLEOTIDE SEQUENCE [LARGE SCALE GENOMIC DNA]</scope>
    <source>
        <strain evidence="2 3">DSM 23061</strain>
    </source>
</reference>
<evidence type="ECO:0000313" key="3">
    <source>
        <dbReference type="Proteomes" id="UP000275663"/>
    </source>
</evidence>
<dbReference type="InterPro" id="IPR038694">
    <property type="entry name" value="DUF427_sf"/>
</dbReference>
<dbReference type="PANTHER" id="PTHR34310">
    <property type="entry name" value="DUF427 DOMAIN PROTEIN (AFU_ORTHOLOGUE AFUA_3G02220)"/>
    <property type="match status" value="1"/>
</dbReference>
<gene>
    <name evidence="2" type="ORF">EJN92_11160</name>
</gene>
<dbReference type="InterPro" id="IPR007361">
    <property type="entry name" value="DUF427"/>
</dbReference>
<dbReference type="Proteomes" id="UP000275663">
    <property type="component" value="Chromosome"/>
</dbReference>
<dbReference type="PANTHER" id="PTHR34310:SF5">
    <property type="entry name" value="DUF427 DOMAIN PROTEIN (AFU_ORTHOLOGUE AFUA_3G02220)"/>
    <property type="match status" value="1"/>
</dbReference>
<dbReference type="Gene3D" id="2.170.150.40">
    <property type="entry name" value="Domain of unknown function (DUF427)"/>
    <property type="match status" value="1"/>
</dbReference>
<keyword evidence="3" id="KW-1185">Reference proteome</keyword>
<dbReference type="RefSeq" id="WP_126127894.1">
    <property type="nucleotide sequence ID" value="NZ_CP034464.1"/>
</dbReference>
<dbReference type="AlphaFoldDB" id="A0A3Q9BQX7"/>
<dbReference type="Pfam" id="PF04248">
    <property type="entry name" value="NTP_transf_9"/>
    <property type="match status" value="1"/>
</dbReference>
<proteinExistence type="predicted"/>
<dbReference type="EMBL" id="CP034464">
    <property type="protein sequence ID" value="AZP12514.1"/>
    <property type="molecule type" value="Genomic_DNA"/>
</dbReference>
<protein>
    <submittedName>
        <fullName evidence="2">DUF427 domain-containing protein</fullName>
    </submittedName>
</protein>
<evidence type="ECO:0000313" key="2">
    <source>
        <dbReference type="EMBL" id="AZP12514.1"/>
    </source>
</evidence>
<evidence type="ECO:0000259" key="1">
    <source>
        <dbReference type="Pfam" id="PF04248"/>
    </source>
</evidence>
<organism evidence="2 3">
    <name type="scientific">Undibacterium parvum</name>
    <dbReference type="NCBI Taxonomy" id="401471"/>
    <lineage>
        <taxon>Bacteria</taxon>
        <taxon>Pseudomonadati</taxon>
        <taxon>Pseudomonadota</taxon>
        <taxon>Betaproteobacteria</taxon>
        <taxon>Burkholderiales</taxon>
        <taxon>Oxalobacteraceae</taxon>
        <taxon>Undibacterium</taxon>
    </lineage>
</organism>
<feature type="domain" description="DUF427" evidence="1">
    <location>
        <begin position="4"/>
        <end position="90"/>
    </location>
</feature>
<name>A0A3Q9BQX7_9BURK</name>
<sequence length="96" mass="10837">MPTATWMGKLIATAHENEVQIVENNVYFPAHCVNFEYLQASPTHSDCAWKGRASYYSLLVDGQRNEDAAWFYPAPKEAAKQITGFIAFWRGVKIAP</sequence>
<dbReference type="KEGG" id="upv:EJN92_11160"/>
<accession>A0A3Q9BQX7</accession>
<dbReference type="OrthoDB" id="4565346at2"/>